<gene>
    <name evidence="7" type="ORF">FHP25_18360</name>
</gene>
<evidence type="ECO:0000313" key="7">
    <source>
        <dbReference type="EMBL" id="TXL74164.1"/>
    </source>
</evidence>
<proteinExistence type="predicted"/>
<reference evidence="7 8" key="1">
    <citation type="submission" date="2019-06" db="EMBL/GenBank/DDBJ databases">
        <title>New taxonomy in bacterial strain CC-CFT640, isolated from vineyard.</title>
        <authorList>
            <person name="Lin S.-Y."/>
            <person name="Tsai C.-F."/>
            <person name="Young C.-C."/>
        </authorList>
    </citation>
    <scope>NUCLEOTIDE SEQUENCE [LARGE SCALE GENOMIC DNA]</scope>
    <source>
        <strain evidence="7 8">CC-CFT640</strain>
    </source>
</reference>
<evidence type="ECO:0000256" key="2">
    <source>
        <dbReference type="ARBA" id="ARBA00022475"/>
    </source>
</evidence>
<dbReference type="GO" id="GO:0043190">
    <property type="term" value="C:ATP-binding cassette (ABC) transporter complex"/>
    <property type="evidence" value="ECO:0007669"/>
    <property type="project" value="TreeGrafter"/>
</dbReference>
<feature type="transmembrane region" description="Helical" evidence="6">
    <location>
        <begin position="278"/>
        <end position="297"/>
    </location>
</feature>
<feature type="transmembrane region" description="Helical" evidence="6">
    <location>
        <begin position="61"/>
        <end position="79"/>
    </location>
</feature>
<feature type="transmembrane region" description="Helical" evidence="6">
    <location>
        <begin position="12"/>
        <end position="30"/>
    </location>
</feature>
<dbReference type="GO" id="GO:0015920">
    <property type="term" value="P:lipopolysaccharide transport"/>
    <property type="evidence" value="ECO:0007669"/>
    <property type="project" value="TreeGrafter"/>
</dbReference>
<comment type="subcellular location">
    <subcellularLocation>
        <location evidence="1">Cell membrane</location>
        <topology evidence="1">Multi-pass membrane protein</topology>
    </subcellularLocation>
</comment>
<dbReference type="RefSeq" id="WP_147848411.1">
    <property type="nucleotide sequence ID" value="NZ_VDUZ01000020.1"/>
</dbReference>
<dbReference type="AlphaFoldDB" id="A0A5C8PKJ4"/>
<dbReference type="OrthoDB" id="9798468at2"/>
<evidence type="ECO:0000256" key="1">
    <source>
        <dbReference type="ARBA" id="ARBA00004651"/>
    </source>
</evidence>
<keyword evidence="4 6" id="KW-1133">Transmembrane helix</keyword>
<comment type="caution">
    <text evidence="7">The sequence shown here is derived from an EMBL/GenBank/DDBJ whole genome shotgun (WGS) entry which is preliminary data.</text>
</comment>
<evidence type="ECO:0000256" key="6">
    <source>
        <dbReference type="SAM" id="Phobius"/>
    </source>
</evidence>
<evidence type="ECO:0000313" key="8">
    <source>
        <dbReference type="Proteomes" id="UP000321638"/>
    </source>
</evidence>
<organism evidence="7 8">
    <name type="scientific">Vineibacter terrae</name>
    <dbReference type="NCBI Taxonomy" id="2586908"/>
    <lineage>
        <taxon>Bacteria</taxon>
        <taxon>Pseudomonadati</taxon>
        <taxon>Pseudomonadota</taxon>
        <taxon>Alphaproteobacteria</taxon>
        <taxon>Hyphomicrobiales</taxon>
        <taxon>Vineibacter</taxon>
    </lineage>
</organism>
<name>A0A5C8PKJ4_9HYPH</name>
<protein>
    <submittedName>
        <fullName evidence="7">LptF/LptG family permease</fullName>
    </submittedName>
</protein>
<keyword evidence="2" id="KW-1003">Cell membrane</keyword>
<keyword evidence="5 6" id="KW-0472">Membrane</keyword>
<dbReference type="PANTHER" id="PTHR33529">
    <property type="entry name" value="SLR0882 PROTEIN-RELATED"/>
    <property type="match status" value="1"/>
</dbReference>
<dbReference type="InterPro" id="IPR005495">
    <property type="entry name" value="LptG/LptF_permease"/>
</dbReference>
<dbReference type="PANTHER" id="PTHR33529:SF2">
    <property type="entry name" value="LIPOPOLYSACCHARIDE EXPORT SYSTEM PERMEASE PROTEIN LPTG"/>
    <property type="match status" value="1"/>
</dbReference>
<evidence type="ECO:0000256" key="3">
    <source>
        <dbReference type="ARBA" id="ARBA00022692"/>
    </source>
</evidence>
<evidence type="ECO:0000256" key="5">
    <source>
        <dbReference type="ARBA" id="ARBA00023136"/>
    </source>
</evidence>
<dbReference type="Pfam" id="PF03739">
    <property type="entry name" value="LptF_LptG"/>
    <property type="match status" value="1"/>
</dbReference>
<keyword evidence="8" id="KW-1185">Reference proteome</keyword>
<accession>A0A5C8PKJ4</accession>
<feature type="transmembrane region" description="Helical" evidence="6">
    <location>
        <begin position="100"/>
        <end position="118"/>
    </location>
</feature>
<dbReference type="Proteomes" id="UP000321638">
    <property type="component" value="Unassembled WGS sequence"/>
</dbReference>
<sequence>MSVSGRYLSRLFLQRLALIVFGFALMALLFDALNNADTIEKRYGDGFLVVPRYMLFRLPEMAALITPFSTLLAALLTLLSLAQQNEVLAFKAAGMSFYRILLLMMPATALVAGIHLVVADQVTPWAKKRLARFELEKPTDDQTSQRDQAKGVWLRDPTYIVNVASVQREGRYLSGVALIRRDRSANVVERIVAGGARYQRNGQWKLESVITQTINPLGPTTTRSDDGVWQTPLRPGDFFNLAALSTQFTARELLVLRTGTTVGTRPGYTYDTWLQRRLALPGVVFVMLLLAAPVAQARVRMSSLGARLAAGVSLGFLFFITDGVSQALGESGAVLPLVAAWAPPLIFASVAGSILLRIEGL</sequence>
<evidence type="ECO:0000256" key="4">
    <source>
        <dbReference type="ARBA" id="ARBA00022989"/>
    </source>
</evidence>
<dbReference type="EMBL" id="VDUZ01000020">
    <property type="protein sequence ID" value="TXL74164.1"/>
    <property type="molecule type" value="Genomic_DNA"/>
</dbReference>
<keyword evidence="3 6" id="KW-0812">Transmembrane</keyword>
<feature type="transmembrane region" description="Helical" evidence="6">
    <location>
        <begin position="333"/>
        <end position="356"/>
    </location>
</feature>
<feature type="transmembrane region" description="Helical" evidence="6">
    <location>
        <begin position="304"/>
        <end position="321"/>
    </location>
</feature>